<comment type="caution">
    <text evidence="1">The sequence shown here is derived from an EMBL/GenBank/DDBJ whole genome shotgun (WGS) entry which is preliminary data.</text>
</comment>
<dbReference type="EMBL" id="JAHEWS010000025">
    <property type="protein sequence ID" value="MBT1589019.1"/>
    <property type="molecule type" value="Genomic_DNA"/>
</dbReference>
<gene>
    <name evidence="1" type="ORF">KK097_14480</name>
</gene>
<accession>A0ABS5VHN8</accession>
<protein>
    <recommendedName>
        <fullName evidence="3">Asp23/Gls24 family envelope stress response protein</fullName>
    </recommendedName>
</protein>
<reference evidence="1 2" key="1">
    <citation type="submission" date="2021-05" db="EMBL/GenBank/DDBJ databases">
        <title>Whole genome sequence of Curtobacterium flaccumfaciens pv. flaccumfaciens strain CFBP 8819.</title>
        <authorList>
            <person name="Osdaghi E."/>
            <person name="Taghouti G."/>
            <person name="Portier P."/>
            <person name="Fazliarab A."/>
            <person name="Taghavi S.M."/>
            <person name="Briand M."/>
            <person name="Le-Saux M."/>
            <person name="Jacques M.-A."/>
        </authorList>
    </citation>
    <scope>NUCLEOTIDE SEQUENCE [LARGE SCALE GENOMIC DNA]</scope>
    <source>
        <strain evidence="1 2">CFBP 8819</strain>
    </source>
</reference>
<evidence type="ECO:0000313" key="2">
    <source>
        <dbReference type="Proteomes" id="UP001519641"/>
    </source>
</evidence>
<keyword evidence="2" id="KW-1185">Reference proteome</keyword>
<proteinExistence type="predicted"/>
<evidence type="ECO:0000313" key="1">
    <source>
        <dbReference type="EMBL" id="MBT1589019.1"/>
    </source>
</evidence>
<organism evidence="1 2">
    <name type="scientific">Curtobacterium aurantiacum</name>
    <dbReference type="NCBI Taxonomy" id="3236919"/>
    <lineage>
        <taxon>Bacteria</taxon>
        <taxon>Bacillati</taxon>
        <taxon>Actinomycetota</taxon>
        <taxon>Actinomycetes</taxon>
        <taxon>Micrococcales</taxon>
        <taxon>Microbacteriaceae</taxon>
        <taxon>Curtobacterium</taxon>
    </lineage>
</organism>
<dbReference type="Proteomes" id="UP001519641">
    <property type="component" value="Unassembled WGS sequence"/>
</dbReference>
<name>A0ABS5VHN8_9MICO</name>
<dbReference type="RefSeq" id="WP_214545263.1">
    <property type="nucleotide sequence ID" value="NZ_JAHEWS010000025.1"/>
</dbReference>
<evidence type="ECO:0008006" key="3">
    <source>
        <dbReference type="Google" id="ProtNLM"/>
    </source>
</evidence>
<sequence length="103" mass="10625">MNTTDDTLAAIEAAVTDVPGVTDLYRSRPTVASAFQAVRSIATNTGPLRIVVDDDGALRVVIGTDGFRPAPEVARAVHDAALATAAARGLALSRVDVRVARVG</sequence>